<dbReference type="InterPro" id="IPR013325">
    <property type="entry name" value="RNA_pol_sigma_r2"/>
</dbReference>
<dbReference type="RefSeq" id="WP_143096068.1">
    <property type="nucleotide sequence ID" value="NZ_FOWF01000032.1"/>
</dbReference>
<dbReference type="PANTHER" id="PTHR30603">
    <property type="entry name" value="RNA POLYMERASE SIGMA FACTOR RPO"/>
    <property type="match status" value="1"/>
</dbReference>
<dbReference type="AlphaFoldDB" id="A0A1I7I1Q6"/>
<dbReference type="GO" id="GO:0006352">
    <property type="term" value="P:DNA-templated transcription initiation"/>
    <property type="evidence" value="ECO:0007669"/>
    <property type="project" value="InterPro"/>
</dbReference>
<feature type="domain" description="RNA polymerase sigma-70 region 4" evidence="6">
    <location>
        <begin position="316"/>
        <end position="369"/>
    </location>
</feature>
<feature type="domain" description="RNA polymerase sigma-70 region 2" evidence="5">
    <location>
        <begin position="131"/>
        <end position="195"/>
    </location>
</feature>
<dbReference type="SUPFAM" id="SSF88659">
    <property type="entry name" value="Sigma3 and sigma4 domains of RNA polymerase sigma factors"/>
    <property type="match status" value="1"/>
</dbReference>
<dbReference type="NCBIfam" id="TIGR02937">
    <property type="entry name" value="sigma70-ECF"/>
    <property type="match status" value="1"/>
</dbReference>
<dbReference type="Proteomes" id="UP000198817">
    <property type="component" value="Unassembled WGS sequence"/>
</dbReference>
<dbReference type="GO" id="GO:0016987">
    <property type="term" value="F:sigma factor activity"/>
    <property type="evidence" value="ECO:0007669"/>
    <property type="project" value="UniProtKB-KW"/>
</dbReference>
<dbReference type="InterPro" id="IPR007627">
    <property type="entry name" value="RNA_pol_sigma70_r2"/>
</dbReference>
<evidence type="ECO:0000259" key="5">
    <source>
        <dbReference type="Pfam" id="PF04542"/>
    </source>
</evidence>
<dbReference type="STRING" id="155865.SAMN05216515_13210"/>
<dbReference type="Pfam" id="PF04545">
    <property type="entry name" value="Sigma70_r4"/>
    <property type="match status" value="1"/>
</dbReference>
<evidence type="ECO:0000256" key="3">
    <source>
        <dbReference type="ARBA" id="ARBA00023125"/>
    </source>
</evidence>
<dbReference type="EMBL" id="FPBT01000029">
    <property type="protein sequence ID" value="SFU66835.1"/>
    <property type="molecule type" value="Genomic_DNA"/>
</dbReference>
<evidence type="ECO:0000259" key="6">
    <source>
        <dbReference type="Pfam" id="PF04545"/>
    </source>
</evidence>
<gene>
    <name evidence="7" type="ORF">SAMN05216508_12911</name>
</gene>
<dbReference type="OrthoDB" id="2080719at2"/>
<accession>A0A1I7I1Q6</accession>
<reference evidence="7 8" key="1">
    <citation type="submission" date="2016-10" db="EMBL/GenBank/DDBJ databases">
        <authorList>
            <person name="de Groot N.N."/>
        </authorList>
    </citation>
    <scope>NUCLEOTIDE SEQUENCE [LARGE SCALE GENOMIC DNA]</scope>
    <source>
        <strain evidence="7 8">KHGC13</strain>
    </source>
</reference>
<dbReference type="CDD" id="cd06171">
    <property type="entry name" value="Sigma70_r4"/>
    <property type="match status" value="1"/>
</dbReference>
<dbReference type="InterPro" id="IPR000943">
    <property type="entry name" value="RNA_pol_sigma70"/>
</dbReference>
<evidence type="ECO:0000313" key="7">
    <source>
        <dbReference type="EMBL" id="SFU66835.1"/>
    </source>
</evidence>
<dbReference type="GO" id="GO:0003677">
    <property type="term" value="F:DNA binding"/>
    <property type="evidence" value="ECO:0007669"/>
    <property type="project" value="UniProtKB-KW"/>
</dbReference>
<organism evidence="7 8">
    <name type="scientific">Eubacterium pyruvativorans</name>
    <dbReference type="NCBI Taxonomy" id="155865"/>
    <lineage>
        <taxon>Bacteria</taxon>
        <taxon>Bacillati</taxon>
        <taxon>Bacillota</taxon>
        <taxon>Clostridia</taxon>
        <taxon>Eubacteriales</taxon>
        <taxon>Eubacteriaceae</taxon>
        <taxon>Eubacterium</taxon>
    </lineage>
</organism>
<dbReference type="PANTHER" id="PTHR30603:SF47">
    <property type="entry name" value="RNA POLYMERASE SIGMA FACTOR SIGD, CHLOROPLASTIC"/>
    <property type="match status" value="1"/>
</dbReference>
<dbReference type="InterPro" id="IPR007630">
    <property type="entry name" value="RNA_pol_sigma70_r4"/>
</dbReference>
<evidence type="ECO:0000256" key="2">
    <source>
        <dbReference type="ARBA" id="ARBA00023082"/>
    </source>
</evidence>
<protein>
    <submittedName>
        <fullName evidence="7">RNA polymerase primary sigma factor</fullName>
    </submittedName>
</protein>
<dbReference type="Pfam" id="PF04542">
    <property type="entry name" value="Sigma70_r2"/>
    <property type="match status" value="1"/>
</dbReference>
<evidence type="ECO:0000256" key="4">
    <source>
        <dbReference type="ARBA" id="ARBA00023163"/>
    </source>
</evidence>
<sequence>MGSDNRTSAYQHLVRLSEKQGYVLFDDIIDASDKWSLPIQDVDWLSSSITARGILVYDTAPATKSVDSDDVYDDYAQVDYEETFDRVIKKDHTLQPFIKYVRKIKPPQAREMDQLKYQVKEGNQYARKRVFEMHLRFAVRIALQTAEQFRCEMADTLQEACIGLLYAVDKYDPDSGDPFGSYASLWILQNVRRTLPTRRPVVYYPVHVKEGYISVCPILKRRGYIGRWDWNTTDLEDIRQIIKQKLDCDDSHADDVINQFIPLESFDEQYEMLLKNIDDYEKHELHWSVHLERCFYSNDTLVEISDEALKKDVNDALRDLKERERSVIRARYGLDDGEAKTLEAIGEKLGITRERVRQIEAKALEKLRKPSRSKKLATYYLE</sequence>
<dbReference type="InterPro" id="IPR013324">
    <property type="entry name" value="RNA_pol_sigma_r3/r4-like"/>
</dbReference>
<dbReference type="Gene3D" id="1.20.120.1810">
    <property type="match status" value="1"/>
</dbReference>
<name>A0A1I7I1Q6_9FIRM</name>
<proteinExistence type="predicted"/>
<keyword evidence="2" id="KW-0731">Sigma factor</keyword>
<dbReference type="InterPro" id="IPR036388">
    <property type="entry name" value="WH-like_DNA-bd_sf"/>
</dbReference>
<dbReference type="SUPFAM" id="SSF88946">
    <property type="entry name" value="Sigma2 domain of RNA polymerase sigma factors"/>
    <property type="match status" value="1"/>
</dbReference>
<evidence type="ECO:0000256" key="1">
    <source>
        <dbReference type="ARBA" id="ARBA00023015"/>
    </source>
</evidence>
<keyword evidence="3" id="KW-0238">DNA-binding</keyword>
<dbReference type="InterPro" id="IPR050239">
    <property type="entry name" value="Sigma-70_RNA_pol_init_factors"/>
</dbReference>
<keyword evidence="4" id="KW-0804">Transcription</keyword>
<dbReference type="Gene3D" id="1.10.10.10">
    <property type="entry name" value="Winged helix-like DNA-binding domain superfamily/Winged helix DNA-binding domain"/>
    <property type="match status" value="1"/>
</dbReference>
<dbReference type="PRINTS" id="PR00046">
    <property type="entry name" value="SIGMA70FCT"/>
</dbReference>
<evidence type="ECO:0000313" key="8">
    <source>
        <dbReference type="Proteomes" id="UP000198817"/>
    </source>
</evidence>
<keyword evidence="1" id="KW-0805">Transcription regulation</keyword>
<keyword evidence="8" id="KW-1185">Reference proteome</keyword>
<dbReference type="InterPro" id="IPR014284">
    <property type="entry name" value="RNA_pol_sigma-70_dom"/>
</dbReference>